<name>A0ABW6NZE9_9NOCA</name>
<comment type="caution">
    <text evidence="1">The sequence shown here is derived from an EMBL/GenBank/DDBJ whole genome shotgun (WGS) entry which is preliminary data.</text>
</comment>
<evidence type="ECO:0000313" key="2">
    <source>
        <dbReference type="Proteomes" id="UP001601442"/>
    </source>
</evidence>
<dbReference type="RefSeq" id="WP_387391788.1">
    <property type="nucleotide sequence ID" value="NZ_JBIAMT010000002.1"/>
</dbReference>
<keyword evidence="2" id="KW-1185">Reference proteome</keyword>
<sequence length="57" mass="6560">MLSDPDLGAVAQAKLECERSPEQINVWLRREYPDRRSQHVSLETIYQALYNAEKAGL</sequence>
<proteinExistence type="predicted"/>
<gene>
    <name evidence="1" type="ORF">ACFYU5_08660</name>
</gene>
<accession>A0ABW6NZE9</accession>
<dbReference type="Proteomes" id="UP001601442">
    <property type="component" value="Unassembled WGS sequence"/>
</dbReference>
<reference evidence="1 2" key="1">
    <citation type="submission" date="2024-10" db="EMBL/GenBank/DDBJ databases">
        <title>The Natural Products Discovery Center: Release of the First 8490 Sequenced Strains for Exploring Actinobacteria Biosynthetic Diversity.</title>
        <authorList>
            <person name="Kalkreuter E."/>
            <person name="Kautsar S.A."/>
            <person name="Yang D."/>
            <person name="Bader C.D."/>
            <person name="Teijaro C.N."/>
            <person name="Fluegel L."/>
            <person name="Davis C.M."/>
            <person name="Simpson J.R."/>
            <person name="Lauterbach L."/>
            <person name="Steele A.D."/>
            <person name="Gui C."/>
            <person name="Meng S."/>
            <person name="Li G."/>
            <person name="Viehrig K."/>
            <person name="Ye F."/>
            <person name="Su P."/>
            <person name="Kiefer A.F."/>
            <person name="Nichols A."/>
            <person name="Cepeda A.J."/>
            <person name="Yan W."/>
            <person name="Fan B."/>
            <person name="Jiang Y."/>
            <person name="Adhikari A."/>
            <person name="Zheng C.-J."/>
            <person name="Schuster L."/>
            <person name="Cowan T.M."/>
            <person name="Smanski M.J."/>
            <person name="Chevrette M.G."/>
            <person name="De Carvalho L.P.S."/>
            <person name="Shen B."/>
        </authorList>
    </citation>
    <scope>NUCLEOTIDE SEQUENCE [LARGE SCALE GENOMIC DNA]</scope>
    <source>
        <strain evidence="1 2">NPDC004119</strain>
    </source>
</reference>
<protein>
    <submittedName>
        <fullName evidence="1">Uncharacterized protein</fullName>
    </submittedName>
</protein>
<organism evidence="1 2">
    <name type="scientific">Nocardia aobensis</name>
    <dbReference type="NCBI Taxonomy" id="257277"/>
    <lineage>
        <taxon>Bacteria</taxon>
        <taxon>Bacillati</taxon>
        <taxon>Actinomycetota</taxon>
        <taxon>Actinomycetes</taxon>
        <taxon>Mycobacteriales</taxon>
        <taxon>Nocardiaceae</taxon>
        <taxon>Nocardia</taxon>
    </lineage>
</organism>
<dbReference type="EMBL" id="JBIAMT010000002">
    <property type="protein sequence ID" value="MFF0496460.1"/>
    <property type="molecule type" value="Genomic_DNA"/>
</dbReference>
<evidence type="ECO:0000313" key="1">
    <source>
        <dbReference type="EMBL" id="MFF0496460.1"/>
    </source>
</evidence>